<proteinExistence type="predicted"/>
<evidence type="ECO:0008006" key="3">
    <source>
        <dbReference type="Google" id="ProtNLM"/>
    </source>
</evidence>
<organism evidence="1 2">
    <name type="scientific">Mycobacterium simiae</name>
    <name type="common">Mycobacterium habana</name>
    <dbReference type="NCBI Taxonomy" id="1784"/>
    <lineage>
        <taxon>Bacteria</taxon>
        <taxon>Bacillati</taxon>
        <taxon>Actinomycetota</taxon>
        <taxon>Actinomycetes</taxon>
        <taxon>Mycobacteriales</taxon>
        <taxon>Mycobacteriaceae</taxon>
        <taxon>Mycobacterium</taxon>
        <taxon>Mycobacterium simiae complex</taxon>
    </lineage>
</organism>
<reference evidence="1 2" key="1">
    <citation type="submission" date="2017-03" db="EMBL/GenBank/DDBJ databases">
        <title>Genomic insights into Mycobacterium simiae human colonization.</title>
        <authorList>
            <person name="Steffani J.L."/>
            <person name="Brunck M.E."/>
            <person name="Cruz E."/>
            <person name="Montiel R."/>
            <person name="Barona F."/>
        </authorList>
    </citation>
    <scope>NUCLEOTIDE SEQUENCE [LARGE SCALE GENOMIC DNA]</scope>
    <source>
        <strain evidence="1 2">MsiGto</strain>
    </source>
</reference>
<evidence type="ECO:0000313" key="1">
    <source>
        <dbReference type="EMBL" id="ORJ61161.1"/>
    </source>
</evidence>
<name>A0A1X0Y7I2_MYCSI</name>
<dbReference type="InterPro" id="IPR021352">
    <property type="entry name" value="DUF2971"/>
</dbReference>
<gene>
    <name evidence="1" type="ORF">B5M45_13105</name>
</gene>
<protein>
    <recommendedName>
        <fullName evidence="3">DUF2971 domain-containing protein</fullName>
    </recommendedName>
</protein>
<dbReference type="Proteomes" id="UP000193040">
    <property type="component" value="Unassembled WGS sequence"/>
</dbReference>
<dbReference type="Pfam" id="PF11185">
    <property type="entry name" value="DUF2971"/>
    <property type="match status" value="1"/>
</dbReference>
<dbReference type="AlphaFoldDB" id="A0A1X0Y7I2"/>
<keyword evidence="2" id="KW-1185">Reference proteome</keyword>
<comment type="caution">
    <text evidence="1">The sequence shown here is derived from an EMBL/GenBank/DDBJ whole genome shotgun (WGS) entry which is preliminary data.</text>
</comment>
<dbReference type="EMBL" id="MZZM01000016">
    <property type="protein sequence ID" value="ORJ61161.1"/>
    <property type="molecule type" value="Genomic_DNA"/>
</dbReference>
<evidence type="ECO:0000313" key="2">
    <source>
        <dbReference type="Proteomes" id="UP000193040"/>
    </source>
</evidence>
<sequence>MSMSAPVIEDDPLPDSPLYHYTDAGGLHGILEKETLWATHAGYLNDSQEFVFGIQKAQAALKQLAQNPPDDMQISHASPQEMLTLLKYSMAVDSLSAKLSIATVSVRDNHGPFVTCLSESSDQLSQWRGYGKGGGYSIQFNTQKLRESVQGHNAEHRFVRMRYERRDNFDPSLRQQLIQYVKDVTSLLPSVPSPSSSADADAKQKIDNVVEPVLASALHNAMRQKHWGFREEKECRIVAFGTAHFHTPQETGLIPRMEITFDPRCIEGIMIGPGQHMETREASVRSYIQKHSDRYQHVKVTSSETPFTGI</sequence>
<accession>A0A1X0Y7I2</accession>